<feature type="transmembrane region" description="Helical" evidence="1">
    <location>
        <begin position="71"/>
        <end position="91"/>
    </location>
</feature>
<dbReference type="AlphaFoldDB" id="A4BDL3"/>
<keyword evidence="1" id="KW-1133">Transmembrane helix</keyword>
<dbReference type="EMBL" id="AAOE01000007">
    <property type="protein sequence ID" value="EAR09957.1"/>
    <property type="molecule type" value="Genomic_DNA"/>
</dbReference>
<sequence length="99" mass="10224">MTIGKGGFALARSDKTITLRVFNAVCSLFLLGAIAYALFISMNLIVITIITASVVAVATPVVLAGEGVLDVLLGILEVLIEGFVELIAGIVNSITSLFG</sequence>
<accession>A4BDL3</accession>
<feature type="transmembrane region" description="Helical" evidence="1">
    <location>
        <begin position="45"/>
        <end position="64"/>
    </location>
</feature>
<evidence type="ECO:0000313" key="2">
    <source>
        <dbReference type="EMBL" id="EAR09957.1"/>
    </source>
</evidence>
<dbReference type="STRING" id="314283.MED297_06394"/>
<evidence type="ECO:0000313" key="3">
    <source>
        <dbReference type="Proteomes" id="UP000005953"/>
    </source>
</evidence>
<name>A4BDL3_9GAMM</name>
<comment type="caution">
    <text evidence="2">The sequence shown here is derived from an EMBL/GenBank/DDBJ whole genome shotgun (WGS) entry which is preliminary data.</text>
</comment>
<keyword evidence="1" id="KW-0472">Membrane</keyword>
<keyword evidence="1" id="KW-0812">Transmembrane</keyword>
<dbReference type="HOGENOM" id="CLU_2318144_0_0_6"/>
<organism evidence="2 3">
    <name type="scientific">Reinekea blandensis MED297</name>
    <dbReference type="NCBI Taxonomy" id="314283"/>
    <lineage>
        <taxon>Bacteria</taxon>
        <taxon>Pseudomonadati</taxon>
        <taxon>Pseudomonadota</taxon>
        <taxon>Gammaproteobacteria</taxon>
        <taxon>Oceanospirillales</taxon>
        <taxon>Saccharospirillaceae</taxon>
        <taxon>Reinekea</taxon>
    </lineage>
</organism>
<reference evidence="2 3" key="1">
    <citation type="submission" date="2006-02" db="EMBL/GenBank/DDBJ databases">
        <authorList>
            <person name="Pinhassi J."/>
            <person name="Pedros-Alio C."/>
            <person name="Ferriera S."/>
            <person name="Johnson J."/>
            <person name="Kravitz S."/>
            <person name="Halpern A."/>
            <person name="Remington K."/>
            <person name="Beeson K."/>
            <person name="Tran B."/>
            <person name="Rogers Y.-H."/>
            <person name="Friedman R."/>
            <person name="Venter J.C."/>
        </authorList>
    </citation>
    <scope>NUCLEOTIDE SEQUENCE [LARGE SCALE GENOMIC DNA]</scope>
    <source>
        <strain evidence="2 3">MED297</strain>
    </source>
</reference>
<gene>
    <name evidence="2" type="ORF">MED297_06394</name>
</gene>
<feature type="transmembrane region" description="Helical" evidence="1">
    <location>
        <begin position="21"/>
        <end position="39"/>
    </location>
</feature>
<keyword evidence="3" id="KW-1185">Reference proteome</keyword>
<dbReference type="Proteomes" id="UP000005953">
    <property type="component" value="Unassembled WGS sequence"/>
</dbReference>
<proteinExistence type="predicted"/>
<evidence type="ECO:0000256" key="1">
    <source>
        <dbReference type="SAM" id="Phobius"/>
    </source>
</evidence>
<dbReference type="RefSeq" id="WP_008048562.1">
    <property type="nucleotide sequence ID" value="NZ_CH724155.1"/>
</dbReference>
<protein>
    <submittedName>
        <fullName evidence="2">Uncharacterized protein</fullName>
    </submittedName>
</protein>